<dbReference type="SMART" id="SM00292">
    <property type="entry name" value="BRCT"/>
    <property type="match status" value="1"/>
</dbReference>
<feature type="compositionally biased region" description="Acidic residues" evidence="7">
    <location>
        <begin position="643"/>
        <end position="669"/>
    </location>
</feature>
<sequence>MGDVRVVHMGTRLHYPVTITRLLKKPGDAIEARQVVFEYKFSWQREIEEGRFKEETSYADFESPAEGTLREWKIEQGEVVKAPQPYMAIEEACPHDVQLGNMCAKCGKDMTEVNFATAEERDTDRANVNMVHDNVGLVVSNEIAMSNEYSAQKRLLSQRKLSLVVDLDQTVIHACVDRTVAEWKADPSNPNYEAVCKTKAFTLTETHDLVYHVKMRPGLSDFLAEVSEMYELHVYTMGTRSYAENIVALIDPDHTLFGQRIITRTESGSMHAKSLQRIFPVSTNMVVIIDDRSDVWPHNRPNLIKVVPYAFFKGIGDINSNFLPPATKEALPVALPGANGSAANPGPATTEAQPPTAPDADKAVLAMRLKDDEEKLKEQAEEQEKDLQQQVEDRPLLHMQEELEKEDEAQGEEPKRHILLTDDDEELIALQDHLTDVHKAFYALYDKRRRQRKSGQAPQHKPGETKVRRPSNDTGVDLSLVPDVGDILENLKQSVLEGLVIATSGLVKGGRVEYSEIGQQAQAFGAQVVDEVSKRITHLVVSPTHERSEKVRQAVRLRSIRIVSQSWLVDCLSQWRRLDESAYYVSVESLRREEAERRRKQGEAGSGSVSRDATPDEDDPTGQLDLGDDDDMDDEEFRKLLDLDSDEDFGDMNTTTDDDDDEGSETDDDGSSRASDADLKSSQESEAGTNNGASTTVPSRTKRKKPSGEDTDGESDRESVMAKKQRIARSRPSGLRSEAVIVENGTGPDAGDESTTLPTPGTNGGDVVNLDRGEEEIDFDEDELERDMEAAFEEAGGDN</sequence>
<protein>
    <recommendedName>
        <fullName evidence="6">RNA polymerase II subunit A C-terminal domain phosphatase</fullName>
        <ecNumber evidence="6">3.1.3.16</ecNumber>
    </recommendedName>
</protein>
<dbReference type="InterPro" id="IPR011053">
    <property type="entry name" value="Single_hybrid_motif"/>
</dbReference>
<dbReference type="InterPro" id="IPR001357">
    <property type="entry name" value="BRCT_dom"/>
</dbReference>
<dbReference type="PROSITE" id="PS50969">
    <property type="entry name" value="FCP1"/>
    <property type="match status" value="1"/>
</dbReference>
<dbReference type="SUPFAM" id="SSF56784">
    <property type="entry name" value="HAD-like"/>
    <property type="match status" value="1"/>
</dbReference>
<evidence type="ECO:0000313" key="11">
    <source>
        <dbReference type="Proteomes" id="UP001055219"/>
    </source>
</evidence>
<evidence type="ECO:0000256" key="4">
    <source>
        <dbReference type="ARBA" id="ARBA00047761"/>
    </source>
</evidence>
<dbReference type="CDD" id="cd07521">
    <property type="entry name" value="HAD_FCP1-like"/>
    <property type="match status" value="1"/>
</dbReference>
<feature type="region of interest" description="Disordered" evidence="7">
    <location>
        <begin position="448"/>
        <end position="475"/>
    </location>
</feature>
<keyword evidence="2 6" id="KW-0378">Hydrolase</keyword>
<evidence type="ECO:0000313" key="10">
    <source>
        <dbReference type="EMBL" id="KAI6781636.1"/>
    </source>
</evidence>
<dbReference type="Gene3D" id="3.40.50.10190">
    <property type="entry name" value="BRCT domain"/>
    <property type="match status" value="1"/>
</dbReference>
<comment type="catalytic activity">
    <reaction evidence="4 6">
        <text>O-phospho-L-seryl-[protein] + H2O = L-seryl-[protein] + phosphate</text>
        <dbReference type="Rhea" id="RHEA:20629"/>
        <dbReference type="Rhea" id="RHEA-COMP:9863"/>
        <dbReference type="Rhea" id="RHEA-COMP:11604"/>
        <dbReference type="ChEBI" id="CHEBI:15377"/>
        <dbReference type="ChEBI" id="CHEBI:29999"/>
        <dbReference type="ChEBI" id="CHEBI:43474"/>
        <dbReference type="ChEBI" id="CHEBI:83421"/>
        <dbReference type="EC" id="3.1.3.16"/>
    </reaction>
</comment>
<comment type="function">
    <text evidence="6">This promotes the activity of RNA polymerase II.</text>
</comment>
<reference evidence="10" key="2">
    <citation type="submission" date="2022-07" db="EMBL/GenBank/DDBJ databases">
        <authorList>
            <person name="Goncalves M.F.M."/>
            <person name="Hilario S."/>
            <person name="Van De Peer Y."/>
            <person name="Esteves A.C."/>
            <person name="Alves A."/>
        </authorList>
    </citation>
    <scope>NUCLEOTIDE SEQUENCE</scope>
    <source>
        <strain evidence="10">MUM 19.33</strain>
    </source>
</reference>
<accession>A0A9P9Y1L4</accession>
<evidence type="ECO:0000256" key="6">
    <source>
        <dbReference type="RuleBase" id="RU366066"/>
    </source>
</evidence>
<comment type="caution">
    <text evidence="10">The sequence shown here is derived from an EMBL/GenBank/DDBJ whole genome shotgun (WGS) entry which is preliminary data.</text>
</comment>
<dbReference type="GO" id="GO:0005634">
    <property type="term" value="C:nucleus"/>
    <property type="evidence" value="ECO:0007669"/>
    <property type="project" value="UniProtKB-SubCell"/>
</dbReference>
<dbReference type="Pfam" id="PF03031">
    <property type="entry name" value="NIF"/>
    <property type="match status" value="1"/>
</dbReference>
<comment type="subcellular location">
    <subcellularLocation>
        <location evidence="1 6">Nucleus</location>
    </subcellularLocation>
</comment>
<dbReference type="RefSeq" id="XP_051362492.1">
    <property type="nucleotide sequence ID" value="XM_051506090.1"/>
</dbReference>
<dbReference type="SUPFAM" id="SSF52113">
    <property type="entry name" value="BRCT domain"/>
    <property type="match status" value="1"/>
</dbReference>
<dbReference type="NCBIfam" id="TIGR02250">
    <property type="entry name" value="FCP1_euk"/>
    <property type="match status" value="1"/>
</dbReference>
<evidence type="ECO:0000256" key="2">
    <source>
        <dbReference type="ARBA" id="ARBA00022801"/>
    </source>
</evidence>
<reference evidence="10" key="1">
    <citation type="journal article" date="2021" name="J Fungi (Basel)">
        <title>Genomic and Metabolomic Analyses of the Marine Fungus Emericellopsis cladophorae: Insights into Saltwater Adaptability Mechanisms and Its Biosynthetic Potential.</title>
        <authorList>
            <person name="Goncalves M.F.M."/>
            <person name="Hilario S."/>
            <person name="Van de Peer Y."/>
            <person name="Esteves A.C."/>
            <person name="Alves A."/>
        </authorList>
    </citation>
    <scope>NUCLEOTIDE SEQUENCE</scope>
    <source>
        <strain evidence="10">MUM 19.33</strain>
    </source>
</reference>
<feature type="compositionally biased region" description="Low complexity" evidence="7">
    <location>
        <begin position="337"/>
        <end position="354"/>
    </location>
</feature>
<feature type="compositionally biased region" description="Polar residues" evidence="7">
    <location>
        <begin position="684"/>
        <end position="699"/>
    </location>
</feature>
<feature type="compositionally biased region" description="Acidic residues" evidence="7">
    <location>
        <begin position="615"/>
        <end position="635"/>
    </location>
</feature>
<dbReference type="EMBL" id="JAGIXG020000019">
    <property type="protein sequence ID" value="KAI6781636.1"/>
    <property type="molecule type" value="Genomic_DNA"/>
</dbReference>
<dbReference type="CDD" id="cd17729">
    <property type="entry name" value="BRCT_CTDP1"/>
    <property type="match status" value="1"/>
</dbReference>
<dbReference type="PROSITE" id="PS50172">
    <property type="entry name" value="BRCT"/>
    <property type="match status" value="1"/>
</dbReference>
<evidence type="ECO:0000256" key="3">
    <source>
        <dbReference type="ARBA" id="ARBA00023242"/>
    </source>
</evidence>
<feature type="region of interest" description="Disordered" evidence="7">
    <location>
        <begin position="375"/>
        <end position="395"/>
    </location>
</feature>
<dbReference type="Proteomes" id="UP001055219">
    <property type="component" value="Unassembled WGS sequence"/>
</dbReference>
<feature type="region of interest" description="Disordered" evidence="7">
    <location>
        <begin position="590"/>
        <end position="769"/>
    </location>
</feature>
<dbReference type="EC" id="3.1.3.16" evidence="6"/>
<dbReference type="InterPro" id="IPR011947">
    <property type="entry name" value="FCP1_euk"/>
</dbReference>
<dbReference type="AlphaFoldDB" id="A0A9P9Y1L4"/>
<keyword evidence="3 6" id="KW-0539">Nucleus</keyword>
<organism evidence="10 11">
    <name type="scientific">Emericellopsis cladophorae</name>
    <dbReference type="NCBI Taxonomy" id="2686198"/>
    <lineage>
        <taxon>Eukaryota</taxon>
        <taxon>Fungi</taxon>
        <taxon>Dikarya</taxon>
        <taxon>Ascomycota</taxon>
        <taxon>Pezizomycotina</taxon>
        <taxon>Sordariomycetes</taxon>
        <taxon>Hypocreomycetidae</taxon>
        <taxon>Hypocreales</taxon>
        <taxon>Bionectriaceae</taxon>
        <taxon>Emericellopsis</taxon>
    </lineage>
</organism>
<dbReference type="InterPro" id="IPR004274">
    <property type="entry name" value="FCP1_dom"/>
</dbReference>
<gene>
    <name evidence="10" type="ORF">J7T54_003901</name>
</gene>
<dbReference type="InterPro" id="IPR023214">
    <property type="entry name" value="HAD_sf"/>
</dbReference>
<feature type="region of interest" description="Disordered" evidence="7">
    <location>
        <begin position="337"/>
        <end position="358"/>
    </location>
</feature>
<dbReference type="InterPro" id="IPR039189">
    <property type="entry name" value="Fcp1"/>
</dbReference>
<evidence type="ECO:0000256" key="7">
    <source>
        <dbReference type="SAM" id="MobiDB-lite"/>
    </source>
</evidence>
<dbReference type="SUPFAM" id="SSF51230">
    <property type="entry name" value="Single hybrid motif"/>
    <property type="match status" value="1"/>
</dbReference>
<dbReference type="OrthoDB" id="10249888at2759"/>
<dbReference type="Gene3D" id="2.40.50.100">
    <property type="match status" value="1"/>
</dbReference>
<feature type="domain" description="FCP1 homology" evidence="9">
    <location>
        <begin position="156"/>
        <end position="330"/>
    </location>
</feature>
<evidence type="ECO:0000256" key="5">
    <source>
        <dbReference type="ARBA" id="ARBA00048336"/>
    </source>
</evidence>
<evidence type="ECO:0000259" key="8">
    <source>
        <dbReference type="PROSITE" id="PS50172"/>
    </source>
</evidence>
<dbReference type="CDD" id="cd06849">
    <property type="entry name" value="lipoyl_domain"/>
    <property type="match status" value="1"/>
</dbReference>
<evidence type="ECO:0000256" key="1">
    <source>
        <dbReference type="ARBA" id="ARBA00004123"/>
    </source>
</evidence>
<dbReference type="InterPro" id="IPR036420">
    <property type="entry name" value="BRCT_dom_sf"/>
</dbReference>
<dbReference type="GeneID" id="75830393"/>
<name>A0A9P9Y1L4_9HYPO</name>
<dbReference type="SMART" id="SM00577">
    <property type="entry name" value="CPDc"/>
    <property type="match status" value="1"/>
</dbReference>
<dbReference type="PANTHER" id="PTHR23081">
    <property type="entry name" value="RNA POLYMERASE II CTD PHOSPHATASE"/>
    <property type="match status" value="1"/>
</dbReference>
<proteinExistence type="predicted"/>
<feature type="compositionally biased region" description="Basic and acidic residues" evidence="7">
    <location>
        <begin position="461"/>
        <end position="471"/>
    </location>
</feature>
<dbReference type="PANTHER" id="PTHR23081:SF36">
    <property type="entry name" value="RNA POLYMERASE II SUBUNIT A C-TERMINAL DOMAIN PHOSPHATASE"/>
    <property type="match status" value="1"/>
</dbReference>
<dbReference type="GO" id="GO:0008420">
    <property type="term" value="F:RNA polymerase II CTD heptapeptide repeat phosphatase activity"/>
    <property type="evidence" value="ECO:0007669"/>
    <property type="project" value="UniProtKB-UniRule"/>
</dbReference>
<dbReference type="Pfam" id="PF00533">
    <property type="entry name" value="BRCT"/>
    <property type="match status" value="1"/>
</dbReference>
<dbReference type="InterPro" id="IPR036412">
    <property type="entry name" value="HAD-like_sf"/>
</dbReference>
<evidence type="ECO:0000259" key="9">
    <source>
        <dbReference type="PROSITE" id="PS50969"/>
    </source>
</evidence>
<dbReference type="Gene3D" id="3.40.50.1000">
    <property type="entry name" value="HAD superfamily/HAD-like"/>
    <property type="match status" value="1"/>
</dbReference>
<keyword evidence="11" id="KW-1185">Reference proteome</keyword>
<feature type="domain" description="BRCT" evidence="8">
    <location>
        <begin position="491"/>
        <end position="585"/>
    </location>
</feature>
<comment type="catalytic activity">
    <reaction evidence="5 6">
        <text>O-phospho-L-threonyl-[protein] + H2O = L-threonyl-[protein] + phosphate</text>
        <dbReference type="Rhea" id="RHEA:47004"/>
        <dbReference type="Rhea" id="RHEA-COMP:11060"/>
        <dbReference type="Rhea" id="RHEA-COMP:11605"/>
        <dbReference type="ChEBI" id="CHEBI:15377"/>
        <dbReference type="ChEBI" id="CHEBI:30013"/>
        <dbReference type="ChEBI" id="CHEBI:43474"/>
        <dbReference type="ChEBI" id="CHEBI:61977"/>
        <dbReference type="EC" id="3.1.3.16"/>
    </reaction>
</comment>